<dbReference type="InterPro" id="IPR014724">
    <property type="entry name" value="RNA_pol_RPB2_OB-fold"/>
</dbReference>
<dbReference type="GO" id="GO:0003899">
    <property type="term" value="F:DNA-directed RNA polymerase activity"/>
    <property type="evidence" value="ECO:0007669"/>
    <property type="project" value="UniProtKB-EC"/>
</dbReference>
<dbReference type="AlphaFoldDB" id="A0A090MBS2"/>
<dbReference type="InterPro" id="IPR007120">
    <property type="entry name" value="DNA-dir_RNAP_su2_dom"/>
</dbReference>
<dbReference type="FunCoup" id="A0A090MBS2">
    <property type="interactions" value="1721"/>
</dbReference>
<dbReference type="Proteomes" id="UP000009170">
    <property type="component" value="Unassembled WGS sequence"/>
</dbReference>
<dbReference type="PROSITE" id="PS01166">
    <property type="entry name" value="RNA_POL_BETA"/>
    <property type="match status" value="1"/>
</dbReference>
<feature type="domain" description="DNA-directed RNA polymerase I subunit RPA2" evidence="21">
    <location>
        <begin position="623"/>
        <end position="679"/>
    </location>
</feature>
<dbReference type="RefSeq" id="XP_022840753.1">
    <property type="nucleotide sequence ID" value="XM_022985063.1"/>
</dbReference>
<evidence type="ECO:0000256" key="3">
    <source>
        <dbReference type="ARBA" id="ARBA00006835"/>
    </source>
</evidence>
<keyword evidence="10 15" id="KW-0804">Transcription</keyword>
<keyword evidence="8" id="KW-0863">Zinc-finger</keyword>
<dbReference type="InterPro" id="IPR009674">
    <property type="entry name" value="Rpa2_dom_4"/>
</dbReference>
<evidence type="ECO:0000313" key="23">
    <source>
        <dbReference type="Proteomes" id="UP000009170"/>
    </source>
</evidence>
<comment type="similarity">
    <text evidence="3 14">Belongs to the RNA polymerase beta chain family.</text>
</comment>
<dbReference type="InterPro" id="IPR007645">
    <property type="entry name" value="RNA_pol_Rpb2_3"/>
</dbReference>
<feature type="domain" description="RNA polymerase Rpb2" evidence="18">
    <location>
        <begin position="265"/>
        <end position="432"/>
    </location>
</feature>
<protein>
    <recommendedName>
        <fullName evidence="15">DNA-directed RNA polymerase subunit beta</fullName>
        <ecNumber evidence="15">2.7.7.6</ecNumber>
    </recommendedName>
</protein>
<feature type="domain" description="RNA polymerase Rpb2" evidence="17">
    <location>
        <begin position="1087"/>
        <end position="1188"/>
    </location>
</feature>
<dbReference type="PANTHER" id="PTHR20856">
    <property type="entry name" value="DNA-DIRECTED RNA POLYMERASE I SUBUNIT 2"/>
    <property type="match status" value="1"/>
</dbReference>
<dbReference type="STRING" id="70448.A0A090MBS2"/>
<dbReference type="Pfam" id="PF00562">
    <property type="entry name" value="RNA_pol_Rpb2_6"/>
    <property type="match status" value="1"/>
</dbReference>
<dbReference type="InterPro" id="IPR007121">
    <property type="entry name" value="RNA_pol_bsu_CS"/>
</dbReference>
<evidence type="ECO:0000256" key="8">
    <source>
        <dbReference type="ARBA" id="ARBA00022771"/>
    </source>
</evidence>
<dbReference type="Gene3D" id="3.90.1110.10">
    <property type="entry name" value="RNA polymerase Rpb2, domain 2"/>
    <property type="match status" value="1"/>
</dbReference>
<dbReference type="EC" id="2.7.7.6" evidence="15"/>
<dbReference type="FunFam" id="2.40.270.10:FF:000011">
    <property type="entry name" value="DNA-directed RNA polymerase subunit beta"/>
    <property type="match status" value="1"/>
</dbReference>
<evidence type="ECO:0000259" key="17">
    <source>
        <dbReference type="Pfam" id="PF04560"/>
    </source>
</evidence>
<accession>A0A090MBS2</accession>
<gene>
    <name evidence="22" type="ORF">OT_ostta02g02290</name>
</gene>
<dbReference type="InterPro" id="IPR007644">
    <property type="entry name" value="RNA_pol_bsu_protrusion"/>
</dbReference>
<keyword evidence="23" id="KW-1185">Reference proteome</keyword>
<sequence>MRVGTLPSREINFSNLSPPPGPGFALWLTAAVRAGSSETVRAYQDQDIFNMPYTDHDVGVQARRMDHLRRTEKQSVDDISRVVSIKKLFHCHVDSFNHFVNSGLSDIVRGVESQHISVGPGSRQVDIWLEDLKIESLRSKVSAVATSSSQTPRSCREVGETYKTSMSVSYCWRLQGNDAMQRRVVQLGQCPVMVQSNVCSLARLCPAELVAFGEEANEAGGYFIINGIERMIRMIIMQRRHHILGLRRRAFLKRSPLFTEYATVMRCVSNDEHSSTIRLHYMRNGSLKVAFQHRREEFFIPAGLVLRSLVACSDAELHERACMELLGTSSHEETFVKERLAIIQEECQSLYIFTQISALSYLGQHFRTLLEASASESDAAVGERFLRDTIFIHLSRNGDKLSLLLLMMNKLLTLVTGGCGPDDPDSLVNQEVLLPGLLLQKIVREKIQISFQKVLTQIRGLDCRINEDIGRVIDETASLDIGKALEYILATGNLVSPTGLGLSQASGFTIVAEKLNYFRYLSHFRSVHRGAYFMELRTTAVRKLLPESWGFLCPVHTPDGSPCGLLNHLTEMCEVVVPDKDPLVRSERLDLIKSKLAWALVDAEHRSRFHHSVPVIVEGVHMGYISIADVERAVAALREAKTGSQLSLQMTEICHIPVHGEHGLFPGLYIFYGPSRLMRPVQQVHTGKIELVGTLEQSFLSICSLRKEMNDIFTHSELKMTSALSCIASLTPWSDFNQSPRNMYQCQMAKQTMGTPMHSICFRSDTKLYRLHTPQRPVALTYTYDKYALDNYALGTNAVVAVLAYTGYDMEDAMILNKGSLTRGFAHATLYKTIVETASKHELIGMNASQSRTNEHIDSFGTVDVGSVASPGSTVLRVNNGEGLTKSRQIRIKGTDPAVVDRVVLTSTTQKGNQNVKRAAITFRYDRNPVIGDKFSSRHGQKGVLSFLWPEEDMPFCERTGVRPDVIINPHAFPSRMTIGMLVESLASKAGAMAAVFADATPFKRDKKYSSPAERYGSLLREHGYNFCGNESMINGYTGESFSVDIFIGIVYYQRLRHMVSDKFQVRSTGPNNPLTKQPIKGRKSGGGIRFGEMERDSLLAHGAAYLLRDRLNMCSDNQDTWVCKVCGSLLAPLTMCMATSCGEKYASQRTRCRVCESNTSVEIVSVPHVFIYLATELAAMNISIQLKAR</sequence>
<dbReference type="Gene3D" id="2.40.270.10">
    <property type="entry name" value="DNA-directed RNA polymerase, subunit 2, domain 6"/>
    <property type="match status" value="1"/>
</dbReference>
<evidence type="ECO:0000256" key="1">
    <source>
        <dbReference type="ARBA" id="ARBA00004026"/>
    </source>
</evidence>
<dbReference type="Gene3D" id="2.40.50.150">
    <property type="match status" value="1"/>
</dbReference>
<evidence type="ECO:0000256" key="12">
    <source>
        <dbReference type="ARBA" id="ARBA00026088"/>
    </source>
</evidence>
<proteinExistence type="inferred from homology"/>
<dbReference type="KEGG" id="ota:OT_ostta02g02290"/>
<reference evidence="22 23" key="2">
    <citation type="journal article" date="2014" name="BMC Genomics">
        <title>An improved genome of the model marine alga Ostreococcus tauri unfolds by assessing Illumina de novo assemblies.</title>
        <authorList>
            <person name="Blanc-Mathieu R."/>
            <person name="Verhelst B."/>
            <person name="Derelle E."/>
            <person name="Rombauts S."/>
            <person name="Bouget F.Y."/>
            <person name="Carre I."/>
            <person name="Chateau A."/>
            <person name="Eyre-Walker A."/>
            <person name="Grimsley N."/>
            <person name="Moreau H."/>
            <person name="Piegu B."/>
            <person name="Rivals E."/>
            <person name="Schackwitz W."/>
            <person name="Van de Peer Y."/>
            <person name="Piganeau G."/>
        </authorList>
    </citation>
    <scope>NUCLEOTIDE SEQUENCE [LARGE SCALE GENOMIC DNA]</scope>
    <source>
        <strain evidence="23">OTTH 0595 / CCAP 157/2 / RCC745</strain>
    </source>
</reference>
<keyword evidence="11" id="KW-0539">Nucleus</keyword>
<evidence type="ECO:0000259" key="19">
    <source>
        <dbReference type="Pfam" id="PF04563"/>
    </source>
</evidence>
<dbReference type="Gene3D" id="3.90.1800.10">
    <property type="entry name" value="RNA polymerase alpha subunit dimerisation domain"/>
    <property type="match status" value="1"/>
</dbReference>
<dbReference type="Pfam" id="PF04560">
    <property type="entry name" value="RNA_pol_Rpb2_7"/>
    <property type="match status" value="1"/>
</dbReference>
<comment type="function">
    <text evidence="1 15">DNA-dependent RNA polymerase catalyzes the transcription of DNA into RNA using the four ribonucleoside triphosphates as substrates.</text>
</comment>
<dbReference type="OrthoDB" id="10248617at2759"/>
<dbReference type="GO" id="GO:0000428">
    <property type="term" value="C:DNA-directed RNA polymerase complex"/>
    <property type="evidence" value="ECO:0007669"/>
    <property type="project" value="UniProtKB-KW"/>
</dbReference>
<dbReference type="GO" id="GO:0005634">
    <property type="term" value="C:nucleus"/>
    <property type="evidence" value="ECO:0007669"/>
    <property type="project" value="UniProtKB-SubCell"/>
</dbReference>
<comment type="caution">
    <text evidence="22">The sequence shown here is derived from an EMBL/GenBank/DDBJ whole genome shotgun (WGS) entry which is preliminary data.</text>
</comment>
<feature type="domain" description="DNA-directed RNA polymerase subunit 2 hybrid-binding" evidence="16">
    <location>
        <begin position="727"/>
        <end position="1084"/>
    </location>
</feature>
<dbReference type="InParanoid" id="A0A090MBS2"/>
<evidence type="ECO:0000256" key="11">
    <source>
        <dbReference type="ARBA" id="ARBA00023242"/>
    </source>
</evidence>
<keyword evidence="5 15" id="KW-0808">Transferase</keyword>
<name>A0A090MBS2_OSTTA</name>
<dbReference type="CDD" id="cd00653">
    <property type="entry name" value="RNA_pol_B_RPB2"/>
    <property type="match status" value="1"/>
</dbReference>
<dbReference type="GO" id="GO:0003677">
    <property type="term" value="F:DNA binding"/>
    <property type="evidence" value="ECO:0007669"/>
    <property type="project" value="InterPro"/>
</dbReference>
<keyword evidence="7" id="KW-0479">Metal-binding</keyword>
<comment type="subcellular location">
    <subcellularLocation>
        <location evidence="2">Nucleus</location>
    </subcellularLocation>
</comment>
<dbReference type="SUPFAM" id="SSF64484">
    <property type="entry name" value="beta and beta-prime subunits of DNA dependent RNA-polymerase"/>
    <property type="match status" value="1"/>
</dbReference>
<dbReference type="GO" id="GO:0008270">
    <property type="term" value="F:zinc ion binding"/>
    <property type="evidence" value="ECO:0007669"/>
    <property type="project" value="UniProtKB-KW"/>
</dbReference>
<dbReference type="EMBL" id="CAID01000002">
    <property type="protein sequence ID" value="CEG01029.1"/>
    <property type="molecule type" value="Genomic_DNA"/>
</dbReference>
<feature type="domain" description="RNA polymerase beta subunit protrusion" evidence="19">
    <location>
        <begin position="88"/>
        <end position="458"/>
    </location>
</feature>
<evidence type="ECO:0000256" key="10">
    <source>
        <dbReference type="ARBA" id="ARBA00023163"/>
    </source>
</evidence>
<dbReference type="InterPro" id="IPR037034">
    <property type="entry name" value="RNA_pol_Rpb2_2_sf"/>
</dbReference>
<dbReference type="GeneID" id="9832753"/>
<evidence type="ECO:0000256" key="7">
    <source>
        <dbReference type="ARBA" id="ARBA00022723"/>
    </source>
</evidence>
<evidence type="ECO:0000259" key="21">
    <source>
        <dbReference type="Pfam" id="PF06883"/>
    </source>
</evidence>
<dbReference type="FunFam" id="3.90.1800.10:FF:000004">
    <property type="entry name" value="DNA-directed RNA polymerase subunit beta"/>
    <property type="match status" value="1"/>
</dbReference>
<dbReference type="GO" id="GO:0032549">
    <property type="term" value="F:ribonucleoside binding"/>
    <property type="evidence" value="ECO:0007669"/>
    <property type="project" value="InterPro"/>
</dbReference>
<dbReference type="Pfam" id="PF06883">
    <property type="entry name" value="RNA_pol_Rpa2_4"/>
    <property type="match status" value="1"/>
</dbReference>
<evidence type="ECO:0000256" key="2">
    <source>
        <dbReference type="ARBA" id="ARBA00004123"/>
    </source>
</evidence>
<feature type="domain" description="RNA polymerase Rpb2" evidence="20">
    <location>
        <begin position="511"/>
        <end position="575"/>
    </location>
</feature>
<keyword evidence="6 15" id="KW-0548">Nucleotidyltransferase</keyword>
<evidence type="ECO:0000259" key="16">
    <source>
        <dbReference type="Pfam" id="PF00562"/>
    </source>
</evidence>
<evidence type="ECO:0000256" key="5">
    <source>
        <dbReference type="ARBA" id="ARBA00022679"/>
    </source>
</evidence>
<evidence type="ECO:0000259" key="20">
    <source>
        <dbReference type="Pfam" id="PF04565"/>
    </source>
</evidence>
<organism evidence="22 23">
    <name type="scientific">Ostreococcus tauri</name>
    <name type="common">Marine green alga</name>
    <dbReference type="NCBI Taxonomy" id="70448"/>
    <lineage>
        <taxon>Eukaryota</taxon>
        <taxon>Viridiplantae</taxon>
        <taxon>Chlorophyta</taxon>
        <taxon>Mamiellophyceae</taxon>
        <taxon>Mamiellales</taxon>
        <taxon>Bathycoccaceae</taxon>
        <taxon>Ostreococcus</taxon>
    </lineage>
</organism>
<evidence type="ECO:0000256" key="14">
    <source>
        <dbReference type="RuleBase" id="RU000434"/>
    </source>
</evidence>
<evidence type="ECO:0000256" key="6">
    <source>
        <dbReference type="ARBA" id="ARBA00022695"/>
    </source>
</evidence>
<keyword evidence="4 15" id="KW-0240">DNA-directed RNA polymerase</keyword>
<evidence type="ECO:0000256" key="15">
    <source>
        <dbReference type="RuleBase" id="RU363031"/>
    </source>
</evidence>
<comment type="catalytic activity">
    <reaction evidence="13 15">
        <text>RNA(n) + a ribonucleoside 5'-triphosphate = RNA(n+1) + diphosphate</text>
        <dbReference type="Rhea" id="RHEA:21248"/>
        <dbReference type="Rhea" id="RHEA-COMP:14527"/>
        <dbReference type="Rhea" id="RHEA-COMP:17342"/>
        <dbReference type="ChEBI" id="CHEBI:33019"/>
        <dbReference type="ChEBI" id="CHEBI:61557"/>
        <dbReference type="ChEBI" id="CHEBI:140395"/>
        <dbReference type="EC" id="2.7.7.6"/>
    </reaction>
</comment>
<evidence type="ECO:0000256" key="4">
    <source>
        <dbReference type="ARBA" id="ARBA00022478"/>
    </source>
</evidence>
<keyword evidence="9" id="KW-0862">Zinc</keyword>
<dbReference type="InterPro" id="IPR037033">
    <property type="entry name" value="DNA-dir_RNAP_su2_hyb_sf"/>
</dbReference>
<dbReference type="Pfam" id="PF04561">
    <property type="entry name" value="RNA_pol_Rpb2_2"/>
    <property type="match status" value="1"/>
</dbReference>
<evidence type="ECO:0000259" key="18">
    <source>
        <dbReference type="Pfam" id="PF04561"/>
    </source>
</evidence>
<dbReference type="InterPro" id="IPR015712">
    <property type="entry name" value="DNA-dir_RNA_pol_su2"/>
</dbReference>
<dbReference type="InterPro" id="IPR007642">
    <property type="entry name" value="RNA_pol_Rpb2_2"/>
</dbReference>
<dbReference type="GO" id="GO:0006351">
    <property type="term" value="P:DNA-templated transcription"/>
    <property type="evidence" value="ECO:0007669"/>
    <property type="project" value="InterPro"/>
</dbReference>
<evidence type="ECO:0000256" key="9">
    <source>
        <dbReference type="ARBA" id="ARBA00022833"/>
    </source>
</evidence>
<dbReference type="Gene3D" id="3.90.1100.10">
    <property type="match status" value="2"/>
</dbReference>
<evidence type="ECO:0000313" key="22">
    <source>
        <dbReference type="EMBL" id="CEG01029.1"/>
    </source>
</evidence>
<dbReference type="InterPro" id="IPR007641">
    <property type="entry name" value="RNA_pol_Rpb2_7"/>
</dbReference>
<comment type="subunit">
    <text evidence="12">In plastids the minimal PEP RNA polymerase catalytic core is composed of four subunits: alpha, beta, beta', and beta''. When a (nuclear-encoded) sigma factor is associated with the core the holoenzyme is formed, which can initiate transcription.</text>
</comment>
<dbReference type="Pfam" id="PF04563">
    <property type="entry name" value="RNA_pol_Rpb2_1"/>
    <property type="match status" value="1"/>
</dbReference>
<evidence type="ECO:0000256" key="13">
    <source>
        <dbReference type="ARBA" id="ARBA00048552"/>
    </source>
</evidence>
<reference evidence="23" key="1">
    <citation type="journal article" date="2006" name="Proc. Natl. Acad. Sci. U.S.A.">
        <title>Genome analysis of the smallest free-living eukaryote Ostreococcus tauri unveils many unique features.</title>
        <authorList>
            <person name="Derelle E."/>
            <person name="Ferraz C."/>
            <person name="Rombauts S."/>
            <person name="Rouze P."/>
            <person name="Worden A.Z."/>
            <person name="Robbens S."/>
            <person name="Partensky F."/>
            <person name="Degroeve S."/>
            <person name="Echeynie S."/>
            <person name="Cooke R."/>
            <person name="Saeys Y."/>
            <person name="Wuyts J."/>
            <person name="Jabbari K."/>
            <person name="Bowler C."/>
            <person name="Panaud O."/>
            <person name="Piegu B."/>
            <person name="Ball S.G."/>
            <person name="Ral J.-P."/>
            <person name="Bouget F.-Y."/>
            <person name="Piganeau G."/>
            <person name="De Baets B."/>
            <person name="Picard A."/>
            <person name="Delseny M."/>
            <person name="Demaille J."/>
            <person name="Van de Peer Y."/>
            <person name="Moreau H."/>
        </authorList>
    </citation>
    <scope>NUCLEOTIDE SEQUENCE [LARGE SCALE GENOMIC DNA]</scope>
    <source>
        <strain evidence="23">OTTH 0595 / CCAP 157/2 / RCC745</strain>
    </source>
</reference>
<dbReference type="Pfam" id="PF04565">
    <property type="entry name" value="RNA_pol_Rpb2_3"/>
    <property type="match status" value="1"/>
</dbReference>